<dbReference type="EMBL" id="JAZAVJ010000003">
    <property type="protein sequence ID" value="KAK7424737.1"/>
    <property type="molecule type" value="Genomic_DNA"/>
</dbReference>
<evidence type="ECO:0000313" key="2">
    <source>
        <dbReference type="EMBL" id="KAK7424737.1"/>
    </source>
</evidence>
<dbReference type="Proteomes" id="UP001498476">
    <property type="component" value="Unassembled WGS sequence"/>
</dbReference>
<evidence type="ECO:0000256" key="1">
    <source>
        <dbReference type="SAM" id="Coils"/>
    </source>
</evidence>
<sequence length="222" mass="25516">MTVPAHLAFNARFWAYDPGRDGRKEKLVVRIRNNDGAAHSTLAKATSEINDQTDAGKQWSPEELEVTKVYRYVTYRKAMDDDQGQDDDIKAAYGLTLLARENTAPPRPPVAIDVGHHQEALFTSTAWMWKSNQLQIRAAEEELKVARENAEEWRELWTLLEQPSNDTNWNVMRRGMEQLHDYHILRRQAMAEKSLEILKAEAAQYEQIMNGLCRAATHLVIN</sequence>
<evidence type="ECO:0000313" key="3">
    <source>
        <dbReference type="Proteomes" id="UP001498476"/>
    </source>
</evidence>
<keyword evidence="1" id="KW-0175">Coiled coil</keyword>
<organism evidence="2 3">
    <name type="scientific">Neonectria punicea</name>
    <dbReference type="NCBI Taxonomy" id="979145"/>
    <lineage>
        <taxon>Eukaryota</taxon>
        <taxon>Fungi</taxon>
        <taxon>Dikarya</taxon>
        <taxon>Ascomycota</taxon>
        <taxon>Pezizomycotina</taxon>
        <taxon>Sordariomycetes</taxon>
        <taxon>Hypocreomycetidae</taxon>
        <taxon>Hypocreales</taxon>
        <taxon>Nectriaceae</taxon>
        <taxon>Neonectria</taxon>
    </lineage>
</organism>
<keyword evidence="3" id="KW-1185">Reference proteome</keyword>
<accession>A0ABR1HU40</accession>
<protein>
    <submittedName>
        <fullName evidence="2">Uncharacterized protein</fullName>
    </submittedName>
</protein>
<proteinExistence type="predicted"/>
<gene>
    <name evidence="2" type="ORF">QQX98_000315</name>
</gene>
<comment type="caution">
    <text evidence="2">The sequence shown here is derived from an EMBL/GenBank/DDBJ whole genome shotgun (WGS) entry which is preliminary data.</text>
</comment>
<feature type="coiled-coil region" evidence="1">
    <location>
        <begin position="188"/>
        <end position="215"/>
    </location>
</feature>
<reference evidence="2 3" key="1">
    <citation type="journal article" date="2025" name="Microbiol. Resour. Announc.">
        <title>Draft genome sequences for Neonectria magnoliae and Neonectria punicea, canker pathogens of Liriodendron tulipifera and Acer saccharum in West Virginia.</title>
        <authorList>
            <person name="Petronek H.M."/>
            <person name="Kasson M.T."/>
            <person name="Metheny A.M."/>
            <person name="Stauder C.M."/>
            <person name="Lovett B."/>
            <person name="Lynch S.C."/>
            <person name="Garnas J.R."/>
            <person name="Kasson L.R."/>
            <person name="Stajich J.E."/>
        </authorList>
    </citation>
    <scope>NUCLEOTIDE SEQUENCE [LARGE SCALE GENOMIC DNA]</scope>
    <source>
        <strain evidence="2 3">NRRL 64653</strain>
    </source>
</reference>
<name>A0ABR1HU40_9HYPO</name>